<protein>
    <submittedName>
        <fullName evidence="2">Uncharacterized protein</fullName>
    </submittedName>
</protein>
<evidence type="ECO:0000256" key="1">
    <source>
        <dbReference type="SAM" id="MobiDB-lite"/>
    </source>
</evidence>
<reference evidence="2" key="1">
    <citation type="submission" date="2021-05" db="EMBL/GenBank/DDBJ databases">
        <title>The genome of the haptophyte Pavlova lutheri (Diacronema luteri, Pavlovales) - a model for lipid biosynthesis in eukaryotic algae.</title>
        <authorList>
            <person name="Hulatt C.J."/>
            <person name="Posewitz M.C."/>
        </authorList>
    </citation>
    <scope>NUCLEOTIDE SEQUENCE</scope>
    <source>
        <strain evidence="2">NIVA-4/92</strain>
    </source>
</reference>
<organism evidence="2 3">
    <name type="scientific">Diacronema lutheri</name>
    <name type="common">Unicellular marine alga</name>
    <name type="synonym">Monochrysis lutheri</name>
    <dbReference type="NCBI Taxonomy" id="2081491"/>
    <lineage>
        <taxon>Eukaryota</taxon>
        <taxon>Haptista</taxon>
        <taxon>Haptophyta</taxon>
        <taxon>Pavlovophyceae</taxon>
        <taxon>Pavlovales</taxon>
        <taxon>Pavlovaceae</taxon>
        <taxon>Diacronema</taxon>
    </lineage>
</organism>
<feature type="compositionally biased region" description="Basic residues" evidence="1">
    <location>
        <begin position="99"/>
        <end position="113"/>
    </location>
</feature>
<dbReference type="AlphaFoldDB" id="A0A8J5XGC8"/>
<name>A0A8J5XGC8_DIALT</name>
<accession>A0A8J5XGC8</accession>
<gene>
    <name evidence="2" type="ORF">KFE25_007987</name>
</gene>
<dbReference type="Proteomes" id="UP000751190">
    <property type="component" value="Unassembled WGS sequence"/>
</dbReference>
<keyword evidence="3" id="KW-1185">Reference proteome</keyword>
<evidence type="ECO:0000313" key="2">
    <source>
        <dbReference type="EMBL" id="KAG8466608.1"/>
    </source>
</evidence>
<proteinExistence type="predicted"/>
<evidence type="ECO:0000313" key="3">
    <source>
        <dbReference type="Proteomes" id="UP000751190"/>
    </source>
</evidence>
<feature type="region of interest" description="Disordered" evidence="1">
    <location>
        <begin position="63"/>
        <end position="113"/>
    </location>
</feature>
<sequence>MAAAALECIECSFHADGAQVHAFSVALDAPLDTAEHPLGAVERVLDDFKVAANAYLTTHVERDRAAAGSGSANDDGWHELNDETGGASSDEEVEAPASKAKRKAAAKQKRARK</sequence>
<dbReference type="EMBL" id="JAGTXO010000007">
    <property type="protein sequence ID" value="KAG8466608.1"/>
    <property type="molecule type" value="Genomic_DNA"/>
</dbReference>
<comment type="caution">
    <text evidence="2">The sequence shown here is derived from an EMBL/GenBank/DDBJ whole genome shotgun (WGS) entry which is preliminary data.</text>
</comment>